<dbReference type="EMBL" id="AJIL01009453">
    <property type="protein sequence ID" value="KNE86492.1"/>
    <property type="molecule type" value="Genomic_DNA"/>
</dbReference>
<comment type="caution">
    <text evidence="2">The sequence shown here is derived from an EMBL/GenBank/DDBJ whole genome shotgun (WGS) entry which is preliminary data.</text>
</comment>
<keyword evidence="3" id="KW-1185">Reference proteome</keyword>
<evidence type="ECO:0000313" key="3">
    <source>
        <dbReference type="Proteomes" id="UP000054564"/>
    </source>
</evidence>
<feature type="region of interest" description="Disordered" evidence="1">
    <location>
        <begin position="1"/>
        <end position="89"/>
    </location>
</feature>
<accession>A0A0L0UHE5</accession>
<dbReference type="AlphaFoldDB" id="A0A0L0UHE5"/>
<feature type="compositionally biased region" description="Basic residues" evidence="1">
    <location>
        <begin position="11"/>
        <end position="34"/>
    </location>
</feature>
<proteinExistence type="predicted"/>
<name>A0A0L0UHE5_9BASI</name>
<gene>
    <name evidence="2" type="ORF">PSTG_20146</name>
</gene>
<evidence type="ECO:0000313" key="2">
    <source>
        <dbReference type="EMBL" id="KNE86492.1"/>
    </source>
</evidence>
<reference evidence="3" key="1">
    <citation type="submission" date="2014-03" db="EMBL/GenBank/DDBJ databases">
        <title>The Genome Sequence of Puccinia striiformis f. sp. tritici PST-78.</title>
        <authorList>
            <consortium name="The Broad Institute Genome Sequencing Platform"/>
            <person name="Cuomo C."/>
            <person name="Hulbert S."/>
            <person name="Chen X."/>
            <person name="Walker B."/>
            <person name="Young S.K."/>
            <person name="Zeng Q."/>
            <person name="Gargeya S."/>
            <person name="Fitzgerald M."/>
            <person name="Haas B."/>
            <person name="Abouelleil A."/>
            <person name="Alvarado L."/>
            <person name="Arachchi H.M."/>
            <person name="Berlin A.M."/>
            <person name="Chapman S.B."/>
            <person name="Goldberg J."/>
            <person name="Griggs A."/>
            <person name="Gujja S."/>
            <person name="Hansen M."/>
            <person name="Howarth C."/>
            <person name="Imamovic A."/>
            <person name="Larimer J."/>
            <person name="McCowan C."/>
            <person name="Montmayeur A."/>
            <person name="Murphy C."/>
            <person name="Neiman D."/>
            <person name="Pearson M."/>
            <person name="Priest M."/>
            <person name="Roberts A."/>
            <person name="Saif S."/>
            <person name="Shea T."/>
            <person name="Sisk P."/>
            <person name="Sykes S."/>
            <person name="Wortman J."/>
            <person name="Nusbaum C."/>
            <person name="Birren B."/>
        </authorList>
    </citation>
    <scope>NUCLEOTIDE SEQUENCE [LARGE SCALE GENOMIC DNA]</scope>
    <source>
        <strain evidence="3">race PST-78</strain>
    </source>
</reference>
<evidence type="ECO:0000256" key="1">
    <source>
        <dbReference type="SAM" id="MobiDB-lite"/>
    </source>
</evidence>
<sequence>MPKACPERAVSGRRPRPACRRRQSRSGRSHSRRIACREKGTSSRRRTAPRPQMHSGAPAASCTPPARSPNAAFRRPSRFGSSSASKPFPFCFSFHQLLARRVRYASASLGGAANGGHRSLHDVGGETSDLNARRISVQKDAV</sequence>
<dbReference type="Proteomes" id="UP000054564">
    <property type="component" value="Unassembled WGS sequence"/>
</dbReference>
<protein>
    <submittedName>
        <fullName evidence="2">Uncharacterized protein</fullName>
    </submittedName>
</protein>
<organism evidence="2 3">
    <name type="scientific">Puccinia striiformis f. sp. tritici PST-78</name>
    <dbReference type="NCBI Taxonomy" id="1165861"/>
    <lineage>
        <taxon>Eukaryota</taxon>
        <taxon>Fungi</taxon>
        <taxon>Dikarya</taxon>
        <taxon>Basidiomycota</taxon>
        <taxon>Pucciniomycotina</taxon>
        <taxon>Pucciniomycetes</taxon>
        <taxon>Pucciniales</taxon>
        <taxon>Pucciniaceae</taxon>
        <taxon>Puccinia</taxon>
    </lineage>
</organism>